<reference evidence="1" key="1">
    <citation type="submission" date="2020-10" db="EMBL/GenBank/DDBJ databases">
        <authorList>
            <person name="Hahn C.J."/>
            <person name="Laso-Perez R."/>
            <person name="Vulcano F."/>
            <person name="Vaziourakis K.-M."/>
            <person name="Stokke R."/>
            <person name="Steen I.H."/>
            <person name="Teske A."/>
            <person name="Boetius A."/>
            <person name="Liebeke M."/>
            <person name="Amann R."/>
            <person name="Knittel K."/>
        </authorList>
    </citation>
    <scope>NUCLEOTIDE SEQUENCE</scope>
    <source>
        <strain evidence="1">Gfbio:e3339647-f889-4370-9287-4fb5cb688e4c:AG392E03_GoMArc1</strain>
    </source>
</reference>
<dbReference type="EMBL" id="CAJHIN010000014">
    <property type="protein sequence ID" value="CAD6490345.1"/>
    <property type="molecule type" value="Genomic_DNA"/>
</dbReference>
<organism evidence="1 2">
    <name type="scientific">Candidatus Argoarchaeum ethanivorans</name>
    <dbReference type="NCBI Taxonomy" id="2608793"/>
    <lineage>
        <taxon>Archaea</taxon>
        <taxon>Methanobacteriati</taxon>
        <taxon>Methanobacteriota</taxon>
        <taxon>Stenosarchaea group</taxon>
        <taxon>Methanomicrobia</taxon>
        <taxon>Methanosarcinales</taxon>
        <taxon>Methanosarcinales incertae sedis</taxon>
        <taxon>GOM Arc I cluster</taxon>
        <taxon>Candidatus Argoarchaeum</taxon>
    </lineage>
</organism>
<proteinExistence type="predicted"/>
<gene>
    <name evidence="1" type="ORF">KFBDDELM_00229</name>
</gene>
<dbReference type="Proteomes" id="UP000606624">
    <property type="component" value="Unassembled WGS sequence"/>
</dbReference>
<dbReference type="AlphaFoldDB" id="A0A811T0B2"/>
<accession>A0A811T0B2</accession>
<name>A0A811T0B2_9EURY</name>
<evidence type="ECO:0000313" key="1">
    <source>
        <dbReference type="EMBL" id="CAD6490345.1"/>
    </source>
</evidence>
<sequence>MGKFHGTVFRLDKRNETTIELNNKRRNDTI</sequence>
<protein>
    <submittedName>
        <fullName evidence="1">Uncharacterized protein</fullName>
    </submittedName>
</protein>
<comment type="caution">
    <text evidence="1">The sequence shown here is derived from an EMBL/GenBank/DDBJ whole genome shotgun (WGS) entry which is preliminary data.</text>
</comment>
<evidence type="ECO:0000313" key="2">
    <source>
        <dbReference type="Proteomes" id="UP000606624"/>
    </source>
</evidence>